<evidence type="ECO:0000313" key="3">
    <source>
        <dbReference type="Proteomes" id="UP001583177"/>
    </source>
</evidence>
<reference evidence="2 3" key="1">
    <citation type="journal article" date="2024" name="IMA Fungus">
        <title>IMA Genome - F19 : A genome assembly and annotation guide to empower mycologists, including annotated draft genome sequences of Ceratocystis pirilliformis, Diaporthe australafricana, Fusarium ophioides, Paecilomyces lecythidis, and Sporothrix stenoceras.</title>
        <authorList>
            <person name="Aylward J."/>
            <person name="Wilson A.M."/>
            <person name="Visagie C.M."/>
            <person name="Spraker J."/>
            <person name="Barnes I."/>
            <person name="Buitendag C."/>
            <person name="Ceriani C."/>
            <person name="Del Mar Angel L."/>
            <person name="du Plessis D."/>
            <person name="Fuchs T."/>
            <person name="Gasser K."/>
            <person name="Kramer D."/>
            <person name="Li W."/>
            <person name="Munsamy K."/>
            <person name="Piso A."/>
            <person name="Price J.L."/>
            <person name="Sonnekus B."/>
            <person name="Thomas C."/>
            <person name="van der Nest A."/>
            <person name="van Dijk A."/>
            <person name="van Heerden A."/>
            <person name="van Vuuren N."/>
            <person name="Yilmaz N."/>
            <person name="Duong T.A."/>
            <person name="van der Merwe N.A."/>
            <person name="Wingfield M.J."/>
            <person name="Wingfield B.D."/>
        </authorList>
    </citation>
    <scope>NUCLEOTIDE SEQUENCE [LARGE SCALE GENOMIC DNA]</scope>
    <source>
        <strain evidence="2 3">CMW 18300</strain>
    </source>
</reference>
<accession>A0ABR3XQS9</accession>
<dbReference type="PANTHER" id="PTHR24148">
    <property type="entry name" value="ANKYRIN REPEAT DOMAIN-CONTAINING PROTEIN 39 HOMOLOG-RELATED"/>
    <property type="match status" value="1"/>
</dbReference>
<gene>
    <name evidence="2" type="ORF">Daus18300_002296</name>
</gene>
<sequence>MAADNESRRTEQDQNVIAPDTERSSIVYKPLDSKVDCTRFVEIESAVDDEANISCKHVHIPFGKRPKFVALSYVWGEGTARETILLNGAEFAVSKNLLSALRHLRRKVCNDRLFWIDAICINQQDPEEKTRQVRIMGHIYERASSVIVWLGEGYSKYQPALTSIDKENQARKWETSPSIGYIESLKLAIGGVPSKRMVMTIDTGGEVVMVNSLALDEYWNRLWIIQELGRAQTLRVCFGDWEWPRQNFINFLTHHNVGQVGPLRLNRQLRQPPNGCHFLCQLLRDHGQAKCKDRKDKIYGLLGLAADAIGIPIDYAKSPIEIWIDTMQCLNQQEHFTQADYMPLGRLVKKLLMGDDFEPLERVSRTVPQTYVDAMSLTVGKYDETRNAKVFTIKAYALGYICNLGPSVQAIVENPRSVDLWRRNLHSSFRNDLGPATEESNALLKGILQSSDEKLADLCLGHVSNVKWTFPWRVPWQHKQKILCAHESQKSPLNSSHGSSNADGSGAHLLFQMITFKEDLPWRMGIVPAQSQQGDVICWISEIENAILVRLSDGKSGEFELLAQVFGTAVVSEDVVGASFDHQDRFIKASQMDSYVKISLDAWTLFALLVQ</sequence>
<keyword evidence="3" id="KW-1185">Reference proteome</keyword>
<dbReference type="Pfam" id="PF06985">
    <property type="entry name" value="HET"/>
    <property type="match status" value="1"/>
</dbReference>
<dbReference type="PANTHER" id="PTHR24148:SF73">
    <property type="entry name" value="HET DOMAIN PROTEIN (AFU_ORTHOLOGUE AFUA_8G01020)"/>
    <property type="match status" value="1"/>
</dbReference>
<evidence type="ECO:0000259" key="1">
    <source>
        <dbReference type="Pfam" id="PF06985"/>
    </source>
</evidence>
<dbReference type="InterPro" id="IPR010730">
    <property type="entry name" value="HET"/>
</dbReference>
<protein>
    <recommendedName>
        <fullName evidence="1">Heterokaryon incompatibility domain-containing protein</fullName>
    </recommendedName>
</protein>
<name>A0ABR3XQS9_9PEZI</name>
<feature type="domain" description="Heterokaryon incompatibility" evidence="1">
    <location>
        <begin position="68"/>
        <end position="227"/>
    </location>
</feature>
<comment type="caution">
    <text evidence="2">The sequence shown here is derived from an EMBL/GenBank/DDBJ whole genome shotgun (WGS) entry which is preliminary data.</text>
</comment>
<dbReference type="Proteomes" id="UP001583177">
    <property type="component" value="Unassembled WGS sequence"/>
</dbReference>
<dbReference type="InterPro" id="IPR052895">
    <property type="entry name" value="HetReg/Transcr_Mod"/>
</dbReference>
<evidence type="ECO:0000313" key="2">
    <source>
        <dbReference type="EMBL" id="KAL1877942.1"/>
    </source>
</evidence>
<dbReference type="EMBL" id="JAWRVE010000013">
    <property type="protein sequence ID" value="KAL1877942.1"/>
    <property type="molecule type" value="Genomic_DNA"/>
</dbReference>
<proteinExistence type="predicted"/>
<organism evidence="2 3">
    <name type="scientific">Diaporthe australafricana</name>
    <dbReference type="NCBI Taxonomy" id="127596"/>
    <lineage>
        <taxon>Eukaryota</taxon>
        <taxon>Fungi</taxon>
        <taxon>Dikarya</taxon>
        <taxon>Ascomycota</taxon>
        <taxon>Pezizomycotina</taxon>
        <taxon>Sordariomycetes</taxon>
        <taxon>Sordariomycetidae</taxon>
        <taxon>Diaporthales</taxon>
        <taxon>Diaporthaceae</taxon>
        <taxon>Diaporthe</taxon>
    </lineage>
</organism>